<dbReference type="Proteomes" id="UP000694395">
    <property type="component" value="Chromosome 10"/>
</dbReference>
<reference evidence="1" key="1">
    <citation type="submission" date="2020-07" db="EMBL/GenBank/DDBJ databases">
        <title>A long reads based de novo assembly of the rainbow trout Arlee double haploid line genome.</title>
        <authorList>
            <person name="Gao G."/>
            <person name="Palti Y."/>
        </authorList>
    </citation>
    <scope>NUCLEOTIDE SEQUENCE [LARGE SCALE GENOMIC DNA]</scope>
</reference>
<organism evidence="1 2">
    <name type="scientific">Oncorhynchus mykiss</name>
    <name type="common">Rainbow trout</name>
    <name type="synonym">Salmo gairdneri</name>
    <dbReference type="NCBI Taxonomy" id="8022"/>
    <lineage>
        <taxon>Eukaryota</taxon>
        <taxon>Metazoa</taxon>
        <taxon>Chordata</taxon>
        <taxon>Craniata</taxon>
        <taxon>Vertebrata</taxon>
        <taxon>Euteleostomi</taxon>
        <taxon>Actinopterygii</taxon>
        <taxon>Neopterygii</taxon>
        <taxon>Teleostei</taxon>
        <taxon>Protacanthopterygii</taxon>
        <taxon>Salmoniformes</taxon>
        <taxon>Salmonidae</taxon>
        <taxon>Salmoninae</taxon>
        <taxon>Oncorhynchus</taxon>
    </lineage>
</organism>
<sequence length="115" mass="12588">MGKTSDPSDFERGARCAGSSFSEASGLLGFSHMTVSTVYQKCPVGENSLLIRGQMRMARIVQASRWATNGQTRAQYNSGVQNSISGKPVREKVGQGPRRLYILKINMTAPSNQYQ</sequence>
<accession>A0A8K9WRU4</accession>
<evidence type="ECO:0000313" key="1">
    <source>
        <dbReference type="Ensembl" id="ENSOMYP00000119672.1"/>
    </source>
</evidence>
<proteinExistence type="predicted"/>
<reference evidence="1" key="2">
    <citation type="submission" date="2025-08" db="UniProtKB">
        <authorList>
            <consortium name="Ensembl"/>
        </authorList>
    </citation>
    <scope>IDENTIFICATION</scope>
</reference>
<evidence type="ECO:0000313" key="2">
    <source>
        <dbReference type="Proteomes" id="UP000694395"/>
    </source>
</evidence>
<dbReference type="GeneTree" id="ENSGT01150000290001"/>
<dbReference type="AlphaFoldDB" id="A0A8K9WRU4"/>
<dbReference type="Ensembl" id="ENSOMYT00000130419.1">
    <property type="protein sequence ID" value="ENSOMYP00000119672.1"/>
    <property type="gene ID" value="ENSOMYG00000063663.1"/>
</dbReference>
<protein>
    <submittedName>
        <fullName evidence="1">Uncharacterized protein</fullName>
    </submittedName>
</protein>
<keyword evidence="2" id="KW-1185">Reference proteome</keyword>
<name>A0A8K9WRU4_ONCMY</name>
<reference evidence="1" key="3">
    <citation type="submission" date="2025-09" db="UniProtKB">
        <authorList>
            <consortium name="Ensembl"/>
        </authorList>
    </citation>
    <scope>IDENTIFICATION</scope>
</reference>